<dbReference type="Pfam" id="PF14559">
    <property type="entry name" value="TPR_19"/>
    <property type="match status" value="1"/>
</dbReference>
<dbReference type="RefSeq" id="WP_148452605.1">
    <property type="nucleotide sequence ID" value="NZ_VSFC01000012.1"/>
</dbReference>
<dbReference type="PANTHER" id="PTHR44216:SF3">
    <property type="entry name" value="PROTEIN O-MANNOSYL-TRANSFERASE TMTC2"/>
    <property type="match status" value="1"/>
</dbReference>
<dbReference type="Proteomes" id="UP000324550">
    <property type="component" value="Unassembled WGS sequence"/>
</dbReference>
<comment type="caution">
    <text evidence="2">The sequence shown here is derived from an EMBL/GenBank/DDBJ whole genome shotgun (WGS) entry which is preliminary data.</text>
</comment>
<dbReference type="InterPro" id="IPR011990">
    <property type="entry name" value="TPR-like_helical_dom_sf"/>
</dbReference>
<dbReference type="PROSITE" id="PS50293">
    <property type="entry name" value="TPR_REGION"/>
    <property type="match status" value="1"/>
</dbReference>
<keyword evidence="3" id="KW-1185">Reference proteome</keyword>
<sequence length="415" mass="46668">MKKQFIVALAFIVTTLSFAQKKELKEAEKAIKDNNFAEAKTILNQVEPMLSTMDDKYKAQYYFLNAEALYANGSSNNDDVTKALKSLGLVEGDYVEESEQLKNSMIQSFVKKGNDAYESKDYSVSSKNFENAYRVSPKDTLYLYYAAVTATGVQEFDRAIVLYEELEELNYTGIETEYTAIDKETNEIEVFQSKNIRDISVKGGTHIKPSQRNTESKQGEIIKNMALIYTSKGQNEKALAAMAKARQANPDDLNLLISEANLYFQLGNKAKFKELLQEATQKDPNNAELQFNLGVMSQESGDIESAKKYYNKAIELDPSYTNAQINMAAMILDQEKDLIEEMNSLGSSSADNKRYDELKLQRTEIYKSAIPYLEAVLKTDPNNIDAAKTLMNIYSATGNTDKFKAMKAKVESLEG</sequence>
<evidence type="ECO:0000313" key="3">
    <source>
        <dbReference type="Proteomes" id="UP000324550"/>
    </source>
</evidence>
<dbReference type="OrthoDB" id="1149028at2"/>
<accession>A0A5D0GJB6</accession>
<reference evidence="2 3" key="1">
    <citation type="submission" date="2019-08" db="EMBL/GenBank/DDBJ databases">
        <title>Formosa sediminis sp. nov., isolated from marine sediment.</title>
        <authorList>
            <person name="Cao W.R."/>
        </authorList>
    </citation>
    <scope>NUCLEOTIDE SEQUENCE [LARGE SCALE GENOMIC DNA]</scope>
    <source>
        <strain evidence="2 3">1494</strain>
    </source>
</reference>
<evidence type="ECO:0000313" key="2">
    <source>
        <dbReference type="EMBL" id="TYA58890.1"/>
    </source>
</evidence>
<feature type="repeat" description="TPR" evidence="1">
    <location>
        <begin position="219"/>
        <end position="252"/>
    </location>
</feature>
<dbReference type="InterPro" id="IPR019734">
    <property type="entry name" value="TPR_rpt"/>
</dbReference>
<feature type="repeat" description="TPR" evidence="1">
    <location>
        <begin position="287"/>
        <end position="320"/>
    </location>
</feature>
<proteinExistence type="predicted"/>
<dbReference type="SMART" id="SM00028">
    <property type="entry name" value="TPR"/>
    <property type="match status" value="4"/>
</dbReference>
<dbReference type="PROSITE" id="PS50005">
    <property type="entry name" value="TPR"/>
    <property type="match status" value="2"/>
</dbReference>
<dbReference type="SUPFAM" id="SSF48452">
    <property type="entry name" value="TPR-like"/>
    <property type="match status" value="2"/>
</dbReference>
<dbReference type="PANTHER" id="PTHR44216">
    <property type="entry name" value="PROTEIN O-MANNOSYL-TRANSFERASE TMTC2"/>
    <property type="match status" value="1"/>
</dbReference>
<dbReference type="AlphaFoldDB" id="A0A5D0GJB6"/>
<protein>
    <submittedName>
        <fullName evidence="2">Tetratricopeptide repeat protein</fullName>
    </submittedName>
</protein>
<keyword evidence="1" id="KW-0802">TPR repeat</keyword>
<name>A0A5D0GJB6_9FLAO</name>
<dbReference type="InterPro" id="IPR052384">
    <property type="entry name" value="TMTC_O-mannosyltransferase"/>
</dbReference>
<evidence type="ECO:0000256" key="1">
    <source>
        <dbReference type="PROSITE-ProRule" id="PRU00339"/>
    </source>
</evidence>
<dbReference type="Gene3D" id="1.25.40.10">
    <property type="entry name" value="Tetratricopeptide repeat domain"/>
    <property type="match status" value="3"/>
</dbReference>
<gene>
    <name evidence="2" type="ORF">FVF61_01700</name>
</gene>
<dbReference type="EMBL" id="VSFC01000012">
    <property type="protein sequence ID" value="TYA58890.1"/>
    <property type="molecule type" value="Genomic_DNA"/>
</dbReference>
<organism evidence="2 3">
    <name type="scientific">Formosa maritima</name>
    <dbReference type="NCBI Taxonomy" id="2592046"/>
    <lineage>
        <taxon>Bacteria</taxon>
        <taxon>Pseudomonadati</taxon>
        <taxon>Bacteroidota</taxon>
        <taxon>Flavobacteriia</taxon>
        <taxon>Flavobacteriales</taxon>
        <taxon>Flavobacteriaceae</taxon>
        <taxon>Formosa</taxon>
    </lineage>
</organism>